<keyword evidence="2" id="KW-0862">Zinc</keyword>
<dbReference type="GO" id="GO:0008270">
    <property type="term" value="F:zinc ion binding"/>
    <property type="evidence" value="ECO:0007669"/>
    <property type="project" value="UniProtKB-KW"/>
</dbReference>
<dbReference type="RefSeq" id="XP_051861138.1">
    <property type="nucleotide sequence ID" value="XM_052005178.1"/>
</dbReference>
<name>A0A9C6W6G0_DROAB</name>
<dbReference type="InterPro" id="IPR036875">
    <property type="entry name" value="Znf_CCHC_sf"/>
</dbReference>
<dbReference type="SUPFAM" id="SSF57850">
    <property type="entry name" value="RING/U-box"/>
    <property type="match status" value="1"/>
</dbReference>
<dbReference type="InterPro" id="IPR001841">
    <property type="entry name" value="Znf_RING"/>
</dbReference>
<gene>
    <name evidence="8 9" type="primary">LOC127565648</name>
</gene>
<keyword evidence="7" id="KW-1185">Reference proteome</keyword>
<protein>
    <submittedName>
        <fullName evidence="8 9">Uncharacterized protein LOC127565648</fullName>
    </submittedName>
</protein>
<feature type="domain" description="CCHC-type" evidence="6">
    <location>
        <begin position="454"/>
        <end position="467"/>
    </location>
</feature>
<evidence type="ECO:0000259" key="5">
    <source>
        <dbReference type="PROSITE" id="PS50089"/>
    </source>
</evidence>
<evidence type="ECO:0000313" key="9">
    <source>
        <dbReference type="RefSeq" id="XP_051861138.1"/>
    </source>
</evidence>
<dbReference type="SUPFAM" id="SSF50630">
    <property type="entry name" value="Acid proteases"/>
    <property type="match status" value="1"/>
</dbReference>
<dbReference type="PROSITE" id="PS50089">
    <property type="entry name" value="ZF_RING_2"/>
    <property type="match status" value="1"/>
</dbReference>
<sequence>MPGPIIQGETICCVCTQEVEHPAQLLATRCNHYFHHACFNTRTDNRNLCPVCRTVLIRSSMNLAEELEAASSSANMRTRGQAKAAAAVASANCNVENSTDIGSRSSSQPRQPTPIPQAPQPVVVQSPIAQPAASAVGQEIQQTIAAAISAALVQQTQILSQVLENGFQRVAQQRLAAHNEQFQSVPRPSPPCPQHQSFEELFGLPNRLDTNPLVNPRAPQVGANSSPLGSQLSNSLRPDRISQIIANWKLRYSGHSSMSIEDFLYRVESLTRQTLDGDFELLARYASNLFEGRGSEFFWRYHKSVTEVRWADLCKALKTQFTDGRTDLEIRTAISQRKQKANESFDQFYEAIVALVDRLISPMSEQSILEVLRANLLSDIQHELLYVPIFSVEQLRHTVRTRERFLKTISMPSSIPRGLPRRYVSEVTVQATMHEEDDVAEPENLEVDALTLSCWNCGKSGHRYQDCVAVRKVFCYGCGKRDTYRPSCTKCAIPTKPVGARTVNKCTQTSLKGYQPRVCEDNSLSNIVSEIQINPARSISSDVENVCNSGVRNKQRKGNCIISNKEEKRAVLASIVDITGDPRPYAQVKMLGKTITGLMDTGATINCIGGKLAEEILANNTEYTQLSSSVKTADGNRQRICGKLSVPVQFKGKIQAQRFYIVPTLSQDVYLGIEFWRDFKLLPICLMHPADTDRIASITFDNSQQLELTSEQQTELANFMRRTLSNNRLSSHHCY</sequence>
<dbReference type="InterPro" id="IPR013083">
    <property type="entry name" value="Znf_RING/FYVE/PHD"/>
</dbReference>
<dbReference type="SUPFAM" id="SSF57756">
    <property type="entry name" value="Retrovirus zinc finger-like domains"/>
    <property type="match status" value="1"/>
</dbReference>
<dbReference type="GO" id="GO:0003676">
    <property type="term" value="F:nucleic acid binding"/>
    <property type="evidence" value="ECO:0007669"/>
    <property type="project" value="InterPro"/>
</dbReference>
<keyword evidence="1 3" id="KW-0863">Zinc-finger</keyword>
<accession>A0A9C6W6G0</accession>
<dbReference type="Proteomes" id="UP000515160">
    <property type="component" value="Chromosome X"/>
</dbReference>
<feature type="domain" description="RING-type" evidence="5">
    <location>
        <begin position="12"/>
        <end position="53"/>
    </location>
</feature>
<dbReference type="PROSITE" id="PS50158">
    <property type="entry name" value="ZF_CCHC"/>
    <property type="match status" value="1"/>
</dbReference>
<reference evidence="8 9" key="1">
    <citation type="submission" date="2025-04" db="UniProtKB">
        <authorList>
            <consortium name="RefSeq"/>
        </authorList>
    </citation>
    <scope>IDENTIFICATION</scope>
    <source>
        <strain evidence="8 9">15112-1751.03</strain>
        <tissue evidence="8 9">Whole Adult</tissue>
    </source>
</reference>
<dbReference type="InterPro" id="IPR021109">
    <property type="entry name" value="Peptidase_aspartic_dom_sf"/>
</dbReference>
<evidence type="ECO:0000313" key="8">
    <source>
        <dbReference type="RefSeq" id="XP_051861131.1"/>
    </source>
</evidence>
<feature type="region of interest" description="Disordered" evidence="4">
    <location>
        <begin position="97"/>
        <end position="119"/>
    </location>
</feature>
<evidence type="ECO:0000256" key="2">
    <source>
        <dbReference type="ARBA" id="ARBA00022833"/>
    </source>
</evidence>
<keyword evidence="1 3" id="KW-0479">Metal-binding</keyword>
<dbReference type="Gene3D" id="2.40.70.10">
    <property type="entry name" value="Acid Proteases"/>
    <property type="match status" value="1"/>
</dbReference>
<dbReference type="OrthoDB" id="7873085at2759"/>
<dbReference type="Pfam" id="PF13639">
    <property type="entry name" value="zf-RING_2"/>
    <property type="match status" value="1"/>
</dbReference>
<dbReference type="GeneID" id="127565648"/>
<evidence type="ECO:0000259" key="6">
    <source>
        <dbReference type="PROSITE" id="PS50158"/>
    </source>
</evidence>
<evidence type="ECO:0000313" key="7">
    <source>
        <dbReference type="Proteomes" id="UP000515160"/>
    </source>
</evidence>
<dbReference type="InterPro" id="IPR001878">
    <property type="entry name" value="Znf_CCHC"/>
</dbReference>
<evidence type="ECO:0000256" key="3">
    <source>
        <dbReference type="PROSITE-ProRule" id="PRU00047"/>
    </source>
</evidence>
<evidence type="ECO:0000256" key="4">
    <source>
        <dbReference type="SAM" id="MobiDB-lite"/>
    </source>
</evidence>
<dbReference type="Gene3D" id="4.10.60.10">
    <property type="entry name" value="Zinc finger, CCHC-type"/>
    <property type="match status" value="1"/>
</dbReference>
<dbReference type="RefSeq" id="XP_051861131.1">
    <property type="nucleotide sequence ID" value="XM_052005171.1"/>
</dbReference>
<organism evidence="7 8">
    <name type="scientific">Drosophila albomicans</name>
    <name type="common">Fruit fly</name>
    <dbReference type="NCBI Taxonomy" id="7291"/>
    <lineage>
        <taxon>Eukaryota</taxon>
        <taxon>Metazoa</taxon>
        <taxon>Ecdysozoa</taxon>
        <taxon>Arthropoda</taxon>
        <taxon>Hexapoda</taxon>
        <taxon>Insecta</taxon>
        <taxon>Pterygota</taxon>
        <taxon>Neoptera</taxon>
        <taxon>Endopterygota</taxon>
        <taxon>Diptera</taxon>
        <taxon>Brachycera</taxon>
        <taxon>Muscomorpha</taxon>
        <taxon>Ephydroidea</taxon>
        <taxon>Drosophilidae</taxon>
        <taxon>Drosophila</taxon>
    </lineage>
</organism>
<proteinExistence type="predicted"/>
<dbReference type="CDD" id="cd00303">
    <property type="entry name" value="retropepsin_like"/>
    <property type="match status" value="1"/>
</dbReference>
<dbReference type="Gene3D" id="3.30.40.10">
    <property type="entry name" value="Zinc/RING finger domain, C3HC4 (zinc finger)"/>
    <property type="match status" value="1"/>
</dbReference>
<dbReference type="SMART" id="SM00184">
    <property type="entry name" value="RING"/>
    <property type="match status" value="1"/>
</dbReference>
<dbReference type="Pfam" id="PF13650">
    <property type="entry name" value="Asp_protease_2"/>
    <property type="match status" value="1"/>
</dbReference>
<dbReference type="AlphaFoldDB" id="A0A9C6W6G0"/>
<evidence type="ECO:0000256" key="1">
    <source>
        <dbReference type="ARBA" id="ARBA00022771"/>
    </source>
</evidence>